<organism evidence="2 3">
    <name type="scientific">Fopius arisanus</name>
    <dbReference type="NCBI Taxonomy" id="64838"/>
    <lineage>
        <taxon>Eukaryota</taxon>
        <taxon>Metazoa</taxon>
        <taxon>Ecdysozoa</taxon>
        <taxon>Arthropoda</taxon>
        <taxon>Hexapoda</taxon>
        <taxon>Insecta</taxon>
        <taxon>Pterygota</taxon>
        <taxon>Neoptera</taxon>
        <taxon>Endopterygota</taxon>
        <taxon>Hymenoptera</taxon>
        <taxon>Apocrita</taxon>
        <taxon>Ichneumonoidea</taxon>
        <taxon>Braconidae</taxon>
        <taxon>Opiinae</taxon>
        <taxon>Fopius</taxon>
    </lineage>
</organism>
<dbReference type="GO" id="GO:0018990">
    <property type="term" value="P:ecdysis, chitin-based cuticle"/>
    <property type="evidence" value="ECO:0007669"/>
    <property type="project" value="InterPro"/>
</dbReference>
<dbReference type="InterPro" id="IPR006825">
    <property type="entry name" value="Eclosion"/>
</dbReference>
<accession>A0A9R1TYK6</accession>
<feature type="signal peptide" evidence="1">
    <location>
        <begin position="1"/>
        <end position="26"/>
    </location>
</feature>
<dbReference type="RefSeq" id="XP_011300811.1">
    <property type="nucleotide sequence ID" value="XM_011302509.1"/>
</dbReference>
<reference evidence="3" key="1">
    <citation type="submission" date="2025-08" db="UniProtKB">
        <authorList>
            <consortium name="RefSeq"/>
        </authorList>
    </citation>
    <scope>IDENTIFICATION</scope>
    <source>
        <strain evidence="3">USDA-PBARC FA_bdor</strain>
        <tissue evidence="3">Whole organism</tissue>
    </source>
</reference>
<sequence>MAPLHRLVSLLIVAIVVVHLTAPAGATKDRVGTCIRNCAQCKRMFGEYFEGQRCAESCLKFKGKSIPDCEDINTIEQFIHRVDEDED</sequence>
<evidence type="ECO:0000256" key="1">
    <source>
        <dbReference type="SAM" id="SignalP"/>
    </source>
</evidence>
<dbReference type="Proteomes" id="UP000694866">
    <property type="component" value="Unplaced"/>
</dbReference>
<dbReference type="GO" id="GO:0008255">
    <property type="term" value="F:ecdysis-triggering hormone activity"/>
    <property type="evidence" value="ECO:0007669"/>
    <property type="project" value="InterPro"/>
</dbReference>
<dbReference type="CTD" id="103935"/>
<name>A0A9R1TYK6_9HYME</name>
<dbReference type="OrthoDB" id="6432957at2759"/>
<protein>
    <submittedName>
        <fullName evidence="3">Eclosion hormone</fullName>
    </submittedName>
</protein>
<keyword evidence="2" id="KW-1185">Reference proteome</keyword>
<dbReference type="Pfam" id="PF04736">
    <property type="entry name" value="Eclosion"/>
    <property type="match status" value="1"/>
</dbReference>
<proteinExistence type="predicted"/>
<dbReference type="KEGG" id="fas:105265158"/>
<evidence type="ECO:0000313" key="3">
    <source>
        <dbReference type="RefSeq" id="XP_011300811.1"/>
    </source>
</evidence>
<evidence type="ECO:0000313" key="2">
    <source>
        <dbReference type="Proteomes" id="UP000694866"/>
    </source>
</evidence>
<feature type="chain" id="PRO_5040345495" evidence="1">
    <location>
        <begin position="27"/>
        <end position="87"/>
    </location>
</feature>
<gene>
    <name evidence="3" type="primary">Eh</name>
</gene>
<dbReference type="GeneID" id="105265158"/>
<dbReference type="GO" id="GO:0007218">
    <property type="term" value="P:neuropeptide signaling pathway"/>
    <property type="evidence" value="ECO:0007669"/>
    <property type="project" value="InterPro"/>
</dbReference>
<dbReference type="AlphaFoldDB" id="A0A9R1TYK6"/>
<keyword evidence="1" id="KW-0732">Signal</keyword>